<evidence type="ECO:0000256" key="4">
    <source>
        <dbReference type="ARBA" id="ARBA00022723"/>
    </source>
</evidence>
<keyword evidence="2" id="KW-0285">Flavoprotein</keyword>
<dbReference type="InterPro" id="IPR036188">
    <property type="entry name" value="FAD/NAD-bd_sf"/>
</dbReference>
<evidence type="ECO:0000256" key="7">
    <source>
        <dbReference type="ARBA" id="ARBA00023014"/>
    </source>
</evidence>
<name>A0A7Y0EEE9_9CLOT</name>
<organism evidence="16 17">
    <name type="scientific">Clostridium muellerianum</name>
    <dbReference type="NCBI Taxonomy" id="2716538"/>
    <lineage>
        <taxon>Bacteria</taxon>
        <taxon>Bacillati</taxon>
        <taxon>Bacillota</taxon>
        <taxon>Clostridia</taxon>
        <taxon>Eubacteriales</taxon>
        <taxon>Clostridiaceae</taxon>
        <taxon>Clostridium</taxon>
    </lineage>
</organism>
<evidence type="ECO:0000256" key="10">
    <source>
        <dbReference type="ARBA" id="ARBA00047685"/>
    </source>
</evidence>
<evidence type="ECO:0000256" key="13">
    <source>
        <dbReference type="ARBA" id="ARBA00049714"/>
    </source>
</evidence>
<dbReference type="InterPro" id="IPR017900">
    <property type="entry name" value="4Fe4S_Fe_S_CS"/>
</dbReference>
<comment type="cofactor">
    <cofactor evidence="1">
        <name>FMN</name>
        <dbReference type="ChEBI" id="CHEBI:58210"/>
    </cofactor>
</comment>
<dbReference type="Pfam" id="PF14691">
    <property type="entry name" value="Fer4_20"/>
    <property type="match status" value="1"/>
</dbReference>
<dbReference type="Pfam" id="PF07992">
    <property type="entry name" value="Pyr_redox_2"/>
    <property type="match status" value="1"/>
</dbReference>
<sequence length="998" mass="109991">MGDRMTPIPFGNLMNWIFEENKVSGSTFGIRRKFVKEKDKVLNIFGEKIETPFGPAAGPHTQLAQNIIAAYYSGSRFFELKTVQILDGEDLPVSKPCILAEDECYNCEWSTELRVPEAFDEYVKAWFALKVIAKEFGIGAADGFVFNMSVGYDLAGIKSEKVNTFIDNMKDAKNTPVWKECMEYLTSNVDKFKNVDKKFIESIPSTVCNSVTVSTLHGCPPQEIERIASYLLEEKKLNTYVKCNPTLLGYEAARSIMDEMGYNYVVFGDFHFKDDLQFEDAVPMIERLQKKAGGLGVEFGVKITNTFPVDVTRNELPSEEMYMSGRSLCALSLSVAYKLSKAFNGKLRISYSGGADYFNIDKIFNVGIWPITMATTFLKSGGYQRGNQIANKLEEMEYKPFEGVCVDGLAKLIEEIKQDKHHLKAIKPLPSRKMKKQVPLLDCFVAPCSEQCPINQDIPAYIKLVGEGKYKEALQVITDKNPLPFITGTICNHTCMNKCTRNFYEESVNIRSAKLEAAKKAFDELIKEVKSSDKYKNKKVAVVGGGPAGIASAYLLAREGAKVTVFEKEAELGGLVKNVIPAFRISKESIDKDIELAAKMGAKFEVNHKVESLEELKSAGYDNVILAVGAYNGRPLGIQCDNEVNAIEFLGACRKAPETVKAGKNVAIIGAGNTAMDAARAAKRLHGVENVYIVYRRDIKNMPADEEELELALKDGVEFKELLAPAAHKAGKLTCHKVILGEVDASGRQKPVVTEEEVVLDVDLVVASLGEKINSDYYKALGLNVTENGCPVVDFDTMKTSMENVYVVGDGAKGPATVVLAISNATKAVNSILGLDARAEITVESDINDAANKKGILVHSKDVKGEANRCLECNHICESCTDVCPNRANVAVKVAGSKMPQIVHVDYMCNECGNCLVFCPYGSAPYKDKFTLFANEADFKNSENQGFVLMDEAALNVKVRLGGKVYELSLKDSSCDVPKGIKDLMLSVCKNYSYLLMK</sequence>
<evidence type="ECO:0000256" key="8">
    <source>
        <dbReference type="ARBA" id="ARBA00030119"/>
    </source>
</evidence>
<dbReference type="InterPro" id="IPR017701">
    <property type="entry name" value="Se_rdtase_YgfK"/>
</dbReference>
<dbReference type="SUPFAM" id="SSF51395">
    <property type="entry name" value="FMN-linked oxidoreductases"/>
    <property type="match status" value="1"/>
</dbReference>
<comment type="catalytic activity">
    <reaction evidence="10">
        <text>5,6-dihydrothymine + NAD(+) = thymine + NADH + H(+)</text>
        <dbReference type="Rhea" id="RHEA:28791"/>
        <dbReference type="ChEBI" id="CHEBI:15378"/>
        <dbReference type="ChEBI" id="CHEBI:17821"/>
        <dbReference type="ChEBI" id="CHEBI:27468"/>
        <dbReference type="ChEBI" id="CHEBI:57540"/>
        <dbReference type="ChEBI" id="CHEBI:57945"/>
        <dbReference type="EC" id="1.3.1.1"/>
    </reaction>
</comment>
<evidence type="ECO:0000259" key="15">
    <source>
        <dbReference type="PROSITE" id="PS51379"/>
    </source>
</evidence>
<evidence type="ECO:0000256" key="3">
    <source>
        <dbReference type="ARBA" id="ARBA00022643"/>
    </source>
</evidence>
<dbReference type="Gene3D" id="1.10.1060.10">
    <property type="entry name" value="Alpha-helical ferredoxin"/>
    <property type="match status" value="1"/>
</dbReference>
<dbReference type="SUPFAM" id="SSF46548">
    <property type="entry name" value="alpha-helical ferredoxin"/>
    <property type="match status" value="1"/>
</dbReference>
<evidence type="ECO:0000256" key="9">
    <source>
        <dbReference type="ARBA" id="ARBA00032722"/>
    </source>
</evidence>
<evidence type="ECO:0000256" key="12">
    <source>
        <dbReference type="ARBA" id="ARBA00049578"/>
    </source>
</evidence>
<dbReference type="GO" id="GO:0046872">
    <property type="term" value="F:metal ion binding"/>
    <property type="evidence" value="ECO:0007669"/>
    <property type="project" value="UniProtKB-KW"/>
</dbReference>
<dbReference type="GO" id="GO:0004159">
    <property type="term" value="F:dihydropyrimidine dehydrogenase (NAD+) activity"/>
    <property type="evidence" value="ECO:0007669"/>
    <property type="project" value="UniProtKB-EC"/>
</dbReference>
<dbReference type="GO" id="GO:0051536">
    <property type="term" value="F:iron-sulfur cluster binding"/>
    <property type="evidence" value="ECO:0007669"/>
    <property type="project" value="UniProtKB-KW"/>
</dbReference>
<keyword evidence="5" id="KW-0560">Oxidoreductase</keyword>
<comment type="function">
    <text evidence="12">Involved in pyrimidine base degradation. Catalyzes physiologically the reduction of uracil to 5,6-dihydrouracil (DHU) by using NADH as a specific cosubstrate. It also catalyzes the reverse reaction and the reduction of thymine to 5,6-dihydrothymine (DHT).</text>
</comment>
<dbReference type="PROSITE" id="PS51379">
    <property type="entry name" value="4FE4S_FER_2"/>
    <property type="match status" value="1"/>
</dbReference>
<evidence type="ECO:0000313" key="17">
    <source>
        <dbReference type="Proteomes" id="UP000537131"/>
    </source>
</evidence>
<feature type="domain" description="4Fe-4S ferredoxin-type" evidence="15">
    <location>
        <begin position="901"/>
        <end position="929"/>
    </location>
</feature>
<dbReference type="InterPro" id="IPR009051">
    <property type="entry name" value="Helical_ferredxn"/>
</dbReference>
<dbReference type="AlphaFoldDB" id="A0A7Y0EEE9"/>
<dbReference type="EC" id="1.3.1.1" evidence="14"/>
<gene>
    <name evidence="16" type="primary">ygfK</name>
    <name evidence="16" type="ORF">HBE96_04250</name>
</gene>
<evidence type="ECO:0000256" key="5">
    <source>
        <dbReference type="ARBA" id="ARBA00023002"/>
    </source>
</evidence>
<reference evidence="16 17" key="1">
    <citation type="submission" date="2020-04" db="EMBL/GenBank/DDBJ databases">
        <authorList>
            <person name="Doyle D.A."/>
        </authorList>
    </citation>
    <scope>NUCLEOTIDE SEQUENCE [LARGE SCALE GENOMIC DNA]</scope>
    <source>
        <strain evidence="16 17">P21</strain>
    </source>
</reference>
<proteinExistence type="predicted"/>
<evidence type="ECO:0000256" key="1">
    <source>
        <dbReference type="ARBA" id="ARBA00001917"/>
    </source>
</evidence>
<dbReference type="Proteomes" id="UP000537131">
    <property type="component" value="Unassembled WGS sequence"/>
</dbReference>
<dbReference type="PANTHER" id="PTHR43073">
    <property type="entry name" value="DIHYDROPYRIMIDINE DEHYDROGENASE [NADP(+)]"/>
    <property type="match status" value="1"/>
</dbReference>
<keyword evidence="6" id="KW-0408">Iron</keyword>
<dbReference type="SUPFAM" id="SSF54862">
    <property type="entry name" value="4Fe-4S ferredoxins"/>
    <property type="match status" value="1"/>
</dbReference>
<dbReference type="PRINTS" id="PR00419">
    <property type="entry name" value="ADXRDTASE"/>
</dbReference>
<keyword evidence="3" id="KW-0288">FMN</keyword>
<dbReference type="PROSITE" id="PS00198">
    <property type="entry name" value="4FE4S_FER_1"/>
    <property type="match status" value="1"/>
</dbReference>
<evidence type="ECO:0000313" key="16">
    <source>
        <dbReference type="EMBL" id="NMM61912.1"/>
    </source>
</evidence>
<keyword evidence="17" id="KW-1185">Reference proteome</keyword>
<reference evidence="16 17" key="2">
    <citation type="submission" date="2020-06" db="EMBL/GenBank/DDBJ databases">
        <title>Complete Genome Sequence of Clostridium muelleri sp. nov. P21T, an Acid-Alcohol Producing Acetogen Isolated from Old Hay.</title>
        <authorList>
            <person name="Duncan K.E."/>
            <person name="Tanner R.S."/>
        </authorList>
    </citation>
    <scope>NUCLEOTIDE SEQUENCE [LARGE SCALE GENOMIC DNA]</scope>
    <source>
        <strain evidence="16 17">P21</strain>
    </source>
</reference>
<evidence type="ECO:0000256" key="11">
    <source>
        <dbReference type="ARBA" id="ARBA00048792"/>
    </source>
</evidence>
<dbReference type="InterPro" id="IPR023753">
    <property type="entry name" value="FAD/NAD-binding_dom"/>
</dbReference>
<keyword evidence="4" id="KW-0479">Metal-binding</keyword>
<dbReference type="PANTHER" id="PTHR43073:SF2">
    <property type="entry name" value="DIHYDROPYRIMIDINE DEHYDROGENASE [NADP(+)]"/>
    <property type="match status" value="1"/>
</dbReference>
<keyword evidence="7" id="KW-0411">Iron-sulfur</keyword>
<protein>
    <recommendedName>
        <fullName evidence="14">dihydrouracil dehydrogenase (NAD(+))</fullName>
        <ecNumber evidence="14">1.3.1.1</ecNumber>
    </recommendedName>
    <alternativeName>
        <fullName evidence="9">Dihydrothymine dehydrogenase</fullName>
    </alternativeName>
    <alternativeName>
        <fullName evidence="8">Dihydrouracil dehydrogenase</fullName>
    </alternativeName>
</protein>
<evidence type="ECO:0000256" key="2">
    <source>
        <dbReference type="ARBA" id="ARBA00022630"/>
    </source>
</evidence>
<comment type="subunit">
    <text evidence="13">Heterotetramer of 2 PreA and 2 PreT subunits.</text>
</comment>
<evidence type="ECO:0000256" key="14">
    <source>
        <dbReference type="ARBA" id="ARBA00049728"/>
    </source>
</evidence>
<accession>A0A7Y0EEE9</accession>
<comment type="caution">
    <text evidence="16">The sequence shown here is derived from an EMBL/GenBank/DDBJ whole genome shotgun (WGS) entry which is preliminary data.</text>
</comment>
<dbReference type="EMBL" id="JABBNI010000009">
    <property type="protein sequence ID" value="NMM61912.1"/>
    <property type="molecule type" value="Genomic_DNA"/>
</dbReference>
<dbReference type="Gene3D" id="3.50.50.60">
    <property type="entry name" value="FAD/NAD(P)-binding domain"/>
    <property type="match status" value="2"/>
</dbReference>
<dbReference type="InterPro" id="IPR028261">
    <property type="entry name" value="DPD_II"/>
</dbReference>
<comment type="catalytic activity">
    <reaction evidence="11">
        <text>5,6-dihydrouracil + NAD(+) = uracil + NADH + H(+)</text>
        <dbReference type="Rhea" id="RHEA:20189"/>
        <dbReference type="ChEBI" id="CHEBI:15378"/>
        <dbReference type="ChEBI" id="CHEBI:15901"/>
        <dbReference type="ChEBI" id="CHEBI:17568"/>
        <dbReference type="ChEBI" id="CHEBI:57540"/>
        <dbReference type="ChEBI" id="CHEBI:57945"/>
        <dbReference type="EC" id="1.3.1.1"/>
    </reaction>
</comment>
<dbReference type="SUPFAM" id="SSF51971">
    <property type="entry name" value="Nucleotide-binding domain"/>
    <property type="match status" value="1"/>
</dbReference>
<dbReference type="RefSeq" id="WP_169296521.1">
    <property type="nucleotide sequence ID" value="NZ_JABBNI010000009.1"/>
</dbReference>
<dbReference type="NCBIfam" id="TIGR03315">
    <property type="entry name" value="Se_ygfK"/>
    <property type="match status" value="1"/>
</dbReference>
<evidence type="ECO:0000256" key="6">
    <source>
        <dbReference type="ARBA" id="ARBA00023004"/>
    </source>
</evidence>
<dbReference type="InterPro" id="IPR017896">
    <property type="entry name" value="4Fe4S_Fe-S-bd"/>
</dbReference>